<sequence>MSKILVLYDSWCPICMRVKENIHKLDWFNLIELKSIREENNLNIPITDLEKEMYCINVETGKITKGIDAIASISARLPLMILFWLPVNLWSFRYLWSEEKRSLIFLAYWQIYFCELLSVRYVLTLFPYLY</sequence>
<name>A0ABD5IZP8_9BACL</name>
<protein>
    <submittedName>
        <fullName evidence="2">DCC1-like thiol-disulfide oxidoreductase family protein</fullName>
    </submittedName>
</protein>
<evidence type="ECO:0000256" key="1">
    <source>
        <dbReference type="SAM" id="Phobius"/>
    </source>
</evidence>
<dbReference type="EMBL" id="JARTLI010000045">
    <property type="protein sequence ID" value="MED5053396.1"/>
    <property type="molecule type" value="Genomic_DNA"/>
</dbReference>
<evidence type="ECO:0000313" key="2">
    <source>
        <dbReference type="EMBL" id="MED5053396.1"/>
    </source>
</evidence>
<feature type="transmembrane region" description="Helical" evidence="1">
    <location>
        <begin position="77"/>
        <end position="96"/>
    </location>
</feature>
<dbReference type="InterPro" id="IPR007263">
    <property type="entry name" value="DCC1-like"/>
</dbReference>
<feature type="transmembrane region" description="Helical" evidence="1">
    <location>
        <begin position="103"/>
        <end position="123"/>
    </location>
</feature>
<gene>
    <name evidence="2" type="ORF">P9850_16500</name>
</gene>
<keyword evidence="1" id="KW-0472">Membrane</keyword>
<reference evidence="2 3" key="1">
    <citation type="submission" date="2023-03" db="EMBL/GenBank/DDBJ databases">
        <title>Bacillus Genome Sequencing.</title>
        <authorList>
            <person name="Dunlap C."/>
        </authorList>
    </citation>
    <scope>NUCLEOTIDE SEQUENCE [LARGE SCALE GENOMIC DNA]</scope>
    <source>
        <strain evidence="2 3">NRS-38</strain>
    </source>
</reference>
<evidence type="ECO:0000313" key="3">
    <source>
        <dbReference type="Proteomes" id="UP001339962"/>
    </source>
</evidence>
<dbReference type="AlphaFoldDB" id="A0ABD5IZP8"/>
<dbReference type="Proteomes" id="UP001339962">
    <property type="component" value="Unassembled WGS sequence"/>
</dbReference>
<accession>A0ABD5IZP8</accession>
<dbReference type="RefSeq" id="WP_328219397.1">
    <property type="nucleotide sequence ID" value="NZ_JARTLI010000045.1"/>
</dbReference>
<organism evidence="2 3">
    <name type="scientific">Anoxybacteroides rupiense</name>
    <dbReference type="NCBI Taxonomy" id="311460"/>
    <lineage>
        <taxon>Bacteria</taxon>
        <taxon>Bacillati</taxon>
        <taxon>Bacillota</taxon>
        <taxon>Bacilli</taxon>
        <taxon>Bacillales</taxon>
        <taxon>Anoxybacillaceae</taxon>
        <taxon>Anoxybacteroides</taxon>
    </lineage>
</organism>
<dbReference type="Pfam" id="PF04134">
    <property type="entry name" value="DCC1-like"/>
    <property type="match status" value="1"/>
</dbReference>
<keyword evidence="1" id="KW-1133">Transmembrane helix</keyword>
<keyword evidence="1" id="KW-0812">Transmembrane</keyword>
<proteinExistence type="predicted"/>
<comment type="caution">
    <text evidence="2">The sequence shown here is derived from an EMBL/GenBank/DDBJ whole genome shotgun (WGS) entry which is preliminary data.</text>
</comment>